<dbReference type="Proteomes" id="UP000199055">
    <property type="component" value="Unassembled WGS sequence"/>
</dbReference>
<dbReference type="InterPro" id="IPR021425">
    <property type="entry name" value="DUF3072"/>
</dbReference>
<reference evidence="2 3" key="1">
    <citation type="submission" date="2016-10" db="EMBL/GenBank/DDBJ databases">
        <authorList>
            <person name="de Groot N.N."/>
        </authorList>
    </citation>
    <scope>NUCLEOTIDE SEQUENCE [LARGE SCALE GENOMIC DNA]</scope>
    <source>
        <strain evidence="2 3">CGMCC 4.3519</strain>
    </source>
</reference>
<sequence length="96" mass="10183">MRGGECASAVTGGTRPGMTEQNPDKDVEDWATGEEPATGPQLSYLRTLAREAGEEVPENLTKAQASQMIDRLQGRSPRTAGRKDGDGEGPEEGRAP</sequence>
<evidence type="ECO:0000313" key="2">
    <source>
        <dbReference type="EMBL" id="SEQ11019.1"/>
    </source>
</evidence>
<dbReference type="Pfam" id="PF11272">
    <property type="entry name" value="DUF3072"/>
    <property type="match status" value="1"/>
</dbReference>
<dbReference type="EMBL" id="FOET01000004">
    <property type="protein sequence ID" value="SEQ11019.1"/>
    <property type="molecule type" value="Genomic_DNA"/>
</dbReference>
<proteinExistence type="predicted"/>
<dbReference type="AlphaFoldDB" id="A0A1H9DCC8"/>
<keyword evidence="3" id="KW-1185">Reference proteome</keyword>
<accession>A0A1H9DCC8</accession>
<gene>
    <name evidence="2" type="ORF">SAMN05216481_10416</name>
</gene>
<dbReference type="STRING" id="403935.SAMN05216481_10416"/>
<evidence type="ECO:0000256" key="1">
    <source>
        <dbReference type="SAM" id="MobiDB-lite"/>
    </source>
</evidence>
<feature type="compositionally biased region" description="Basic and acidic residues" evidence="1">
    <location>
        <begin position="81"/>
        <end position="96"/>
    </location>
</feature>
<protein>
    <recommendedName>
        <fullName evidence="4">DUF3072 domain-containing protein</fullName>
    </recommendedName>
</protein>
<feature type="region of interest" description="Disordered" evidence="1">
    <location>
        <begin position="1"/>
        <end position="39"/>
    </location>
</feature>
<name>A0A1H9DCC8_9ACTN</name>
<evidence type="ECO:0008006" key="4">
    <source>
        <dbReference type="Google" id="ProtNLM"/>
    </source>
</evidence>
<feature type="region of interest" description="Disordered" evidence="1">
    <location>
        <begin position="53"/>
        <end position="96"/>
    </location>
</feature>
<organism evidence="2 3">
    <name type="scientific">Streptomyces radiopugnans</name>
    <dbReference type="NCBI Taxonomy" id="403935"/>
    <lineage>
        <taxon>Bacteria</taxon>
        <taxon>Bacillati</taxon>
        <taxon>Actinomycetota</taxon>
        <taxon>Actinomycetes</taxon>
        <taxon>Kitasatosporales</taxon>
        <taxon>Streptomycetaceae</taxon>
        <taxon>Streptomyces</taxon>
    </lineage>
</organism>
<evidence type="ECO:0000313" key="3">
    <source>
        <dbReference type="Proteomes" id="UP000199055"/>
    </source>
</evidence>